<protein>
    <submittedName>
        <fullName evidence="2">Uncharacterized protein</fullName>
    </submittedName>
</protein>
<dbReference type="EMBL" id="GBRH01179426">
    <property type="protein sequence ID" value="JAE18470.1"/>
    <property type="molecule type" value="Transcribed_RNA"/>
</dbReference>
<evidence type="ECO:0000256" key="1">
    <source>
        <dbReference type="SAM" id="MobiDB-lite"/>
    </source>
</evidence>
<dbReference type="AlphaFoldDB" id="A0A0A9G064"/>
<evidence type="ECO:0000313" key="2">
    <source>
        <dbReference type="EMBL" id="JAE18470.1"/>
    </source>
</evidence>
<reference evidence="2" key="2">
    <citation type="journal article" date="2015" name="Data Brief">
        <title>Shoot transcriptome of the giant reed, Arundo donax.</title>
        <authorList>
            <person name="Barrero R.A."/>
            <person name="Guerrero F.D."/>
            <person name="Moolhuijzen P."/>
            <person name="Goolsby J.A."/>
            <person name="Tidwell J."/>
            <person name="Bellgard S.E."/>
            <person name="Bellgard M.I."/>
        </authorList>
    </citation>
    <scope>NUCLEOTIDE SEQUENCE</scope>
    <source>
        <tissue evidence="2">Shoot tissue taken approximately 20 cm above the soil surface</tissue>
    </source>
</reference>
<reference evidence="2" key="1">
    <citation type="submission" date="2014-09" db="EMBL/GenBank/DDBJ databases">
        <authorList>
            <person name="Magalhaes I.L.F."/>
            <person name="Oliveira U."/>
            <person name="Santos F.R."/>
            <person name="Vidigal T.H.D.A."/>
            <person name="Brescovit A.D."/>
            <person name="Santos A.J."/>
        </authorList>
    </citation>
    <scope>NUCLEOTIDE SEQUENCE</scope>
    <source>
        <tissue evidence="2">Shoot tissue taken approximately 20 cm above the soil surface</tissue>
    </source>
</reference>
<organism evidence="2">
    <name type="scientific">Arundo donax</name>
    <name type="common">Giant reed</name>
    <name type="synonym">Donax arundinaceus</name>
    <dbReference type="NCBI Taxonomy" id="35708"/>
    <lineage>
        <taxon>Eukaryota</taxon>
        <taxon>Viridiplantae</taxon>
        <taxon>Streptophyta</taxon>
        <taxon>Embryophyta</taxon>
        <taxon>Tracheophyta</taxon>
        <taxon>Spermatophyta</taxon>
        <taxon>Magnoliopsida</taxon>
        <taxon>Liliopsida</taxon>
        <taxon>Poales</taxon>
        <taxon>Poaceae</taxon>
        <taxon>PACMAD clade</taxon>
        <taxon>Arundinoideae</taxon>
        <taxon>Arundineae</taxon>
        <taxon>Arundo</taxon>
    </lineage>
</organism>
<name>A0A0A9G064_ARUDO</name>
<accession>A0A0A9G064</accession>
<sequence>MPIVCGDQELQGGGAHPETRGASTVAAAQGAGSVHTSHSVAAAQAGCSNIVVAATVMVS</sequence>
<proteinExistence type="predicted"/>
<feature type="region of interest" description="Disordered" evidence="1">
    <location>
        <begin position="1"/>
        <end position="21"/>
    </location>
</feature>